<organism evidence="2 3">
    <name type="scientific">Scyliorhinus torazame</name>
    <name type="common">Cloudy catshark</name>
    <name type="synonym">Catulus torazame</name>
    <dbReference type="NCBI Taxonomy" id="75743"/>
    <lineage>
        <taxon>Eukaryota</taxon>
        <taxon>Metazoa</taxon>
        <taxon>Chordata</taxon>
        <taxon>Craniata</taxon>
        <taxon>Vertebrata</taxon>
        <taxon>Chondrichthyes</taxon>
        <taxon>Elasmobranchii</taxon>
        <taxon>Galeomorphii</taxon>
        <taxon>Galeoidea</taxon>
        <taxon>Carcharhiniformes</taxon>
        <taxon>Scyliorhinidae</taxon>
        <taxon>Scyliorhinus</taxon>
    </lineage>
</organism>
<dbReference type="GO" id="GO:0005789">
    <property type="term" value="C:endoplasmic reticulum membrane"/>
    <property type="evidence" value="ECO:0007669"/>
    <property type="project" value="TreeGrafter"/>
</dbReference>
<evidence type="ECO:0000313" key="3">
    <source>
        <dbReference type="Proteomes" id="UP000288216"/>
    </source>
</evidence>
<accession>A0A401NLT3</accession>
<comment type="caution">
    <text evidence="2">The sequence shown here is derived from an EMBL/GenBank/DDBJ whole genome shotgun (WGS) entry which is preliminary data.</text>
</comment>
<dbReference type="PANTHER" id="PTHR14463:SF10">
    <property type="entry name" value="LIPASE MATURATION FACTOR 1"/>
    <property type="match status" value="1"/>
</dbReference>
<dbReference type="InterPro" id="IPR057433">
    <property type="entry name" value="LMF1/2_C"/>
</dbReference>
<keyword evidence="3" id="KW-1185">Reference proteome</keyword>
<dbReference type="InterPro" id="IPR009613">
    <property type="entry name" value="LMF"/>
</dbReference>
<feature type="domain" description="Lipase maturation factor 1/2 C-terminal" evidence="1">
    <location>
        <begin position="2"/>
        <end position="75"/>
    </location>
</feature>
<dbReference type="AlphaFoldDB" id="A0A401NLT3"/>
<reference evidence="2 3" key="1">
    <citation type="journal article" date="2018" name="Nat. Ecol. Evol.">
        <title>Shark genomes provide insights into elasmobranch evolution and the origin of vertebrates.</title>
        <authorList>
            <person name="Hara Y"/>
            <person name="Yamaguchi K"/>
            <person name="Onimaru K"/>
            <person name="Kadota M"/>
            <person name="Koyanagi M"/>
            <person name="Keeley SD"/>
            <person name="Tatsumi K"/>
            <person name="Tanaka K"/>
            <person name="Motone F"/>
            <person name="Kageyama Y"/>
            <person name="Nozu R"/>
            <person name="Adachi N"/>
            <person name="Nishimura O"/>
            <person name="Nakagawa R"/>
            <person name="Tanegashima C"/>
            <person name="Kiyatake I"/>
            <person name="Matsumoto R"/>
            <person name="Murakumo K"/>
            <person name="Nishida K"/>
            <person name="Terakita A"/>
            <person name="Kuratani S"/>
            <person name="Sato K"/>
            <person name="Hyodo S Kuraku.S."/>
        </authorList>
    </citation>
    <scope>NUCLEOTIDE SEQUENCE [LARGE SCALE GENOMIC DNA]</scope>
</reference>
<dbReference type="STRING" id="75743.A0A401NLT3"/>
<dbReference type="OMA" id="DWPIHET"/>
<dbReference type="Pfam" id="PF25179">
    <property type="entry name" value="LMF1_C"/>
    <property type="match status" value="1"/>
</dbReference>
<dbReference type="Proteomes" id="UP000288216">
    <property type="component" value="Unassembled WGS sequence"/>
</dbReference>
<dbReference type="PANTHER" id="PTHR14463">
    <property type="entry name" value="LIPASE MATURATION FACTOR"/>
    <property type="match status" value="1"/>
</dbReference>
<evidence type="ECO:0000259" key="1">
    <source>
        <dbReference type="Pfam" id="PF25179"/>
    </source>
</evidence>
<dbReference type="OrthoDB" id="434126at2759"/>
<dbReference type="GO" id="GO:0051604">
    <property type="term" value="P:protein maturation"/>
    <property type="evidence" value="ECO:0007669"/>
    <property type="project" value="InterPro"/>
</dbReference>
<proteinExistence type="predicted"/>
<protein>
    <recommendedName>
        <fullName evidence="1">Lipase maturation factor 1/2 C-terminal domain-containing protein</fullName>
    </recommendedName>
</protein>
<dbReference type="EMBL" id="BFAA01005139">
    <property type="protein sequence ID" value="GCB61799.1"/>
    <property type="molecule type" value="Genomic_DNA"/>
</dbReference>
<name>A0A401NLT3_SCYTO</name>
<sequence>MTTYEQNEWLIHLAGRLLKNDSLILSLMAQNPFERRGAPRWIRGEHYRYKFSKPGGNHAAEGKWWIRKRIGTYFPPVNVKGLKKYFKERDWPIHETQ</sequence>
<evidence type="ECO:0000313" key="2">
    <source>
        <dbReference type="EMBL" id="GCB61799.1"/>
    </source>
</evidence>
<gene>
    <name evidence="2" type="ORF">scyTo_0011382</name>
</gene>